<feature type="region of interest" description="Disordered" evidence="6">
    <location>
        <begin position="1324"/>
        <end position="1356"/>
    </location>
</feature>
<feature type="transmembrane region" description="Helical" evidence="7">
    <location>
        <begin position="275"/>
        <end position="294"/>
    </location>
</feature>
<sequence>MGQASLATFYVVFAIFTIYLNLESIGTWDANAIYRTISKAISENPFSLENLNTTRFLDDVQDPEQVYDWMRDAFRPVLFGEQEDMSVHASWQNMSSWTHNKTPPTIGSFNRILLVRFTFKLWAVQPTSGQFQPSTPYRLAGGVSRLDAFRQNTAEDKTTLCVPGTGSSEAAQEAGCFQWETGSSFDRVGGFTSFFDPMWGSDAYDALLQRMKQAGLFGMRMGTCTIDLMAYNGNVEMFLQYVQSFSFDFSGHVQLSNDARGFNLNVFNTSVTKYLIFYIIRVTCVVMLIIFMIIELRRMWDVGFVAHFHRSGALTDMVSITVSLGVFLSYWIIEQMQPFRSFNFADLQNSSTMAATYVSLCDVARSLQIQGLFIAANLLVVSLRTVSLVSGLHSNLGLILKVIHVSGPNFIAFLALFGMLQIGFVLTSFFAFGSGYSEMSDIGLCIYKSFSMLSGDMIFDKITRVDSILGPIYFFSFYILFFLVLINIFVTLLMSGYDIVDYELHKKGQNEVEKNPIILIFEELKADVVGNILKYGSTLMKYFRFCVDPIVVSIKACCCISAPPALTFFTSRSALPMHTVPAERQSTQVQQQGAQDPDQLRQNLIALTTMVAFMAVWICLMTLQGRGSDSYFTGQTTLSESALEVMFYKNDTILNFDQIHSFSDVKTWADTAIVGLYSNPTCAESTTSGGSIWNASASCANSNNSQQLLNRIGDWNIGFLNSTFVRLTIQPACFVATGSKWASGLPTLRKTPDVSCWNSVCTDVFSSESCRSADGDVVNAQSLSNAINSSLLPETFSFGYDAPGTGLGPFNMLGGLSLSLGVTKEQCEDVLTLLDASRWFTENSASIVFDWLTYNGNMDLFTHNIVAFSLLETGVMRRSAESRTFPMNVEAGGGYFDLRTLVLVLFGLYSTLLLYHIIDMIRHVAGELAASRRRQQPLRKFSVDFWSEPWNVIEALSLLISLATFISFLVFVLNGFRTDYRFSTNDTKKYVVPNEQAKLYNMPQVVDPSRSQEDDWYVFRQFEIIQGTYSVFLEFAALNSLFIALKTLKIVNRFKIVSKFSNTLANGKTRNLYFIIVINLQMAGFALAMTVLFGTMVQEFSSPLSTMGALLYWVCGSSDLRPLMRVSPTLAVLFFVAFIVVFRFISTNMFLATQLNTFAAFVGEADIKAARLEANAKMGMKQVRYHDKKQLQAELELERQSEDQVTVKRVLRPGLALQANVQPGDVVSKVNKQKVEWQNTLDEEEYEHIERALVPEPDGTITLMFQDPPRKTIFAKLMQCCSCMTKRRKVKPGRKSQHQAYAKPPAMRPTVQNFWRFHGAVAEVEKSSQTHRPPQEEVESGSDREHEELDDVQEDADQARTQIKKRLHGYLFSRWPEGKPTKRTPSKGIVLEDLGRDDSQLLEQDIMQDGWDVDELAEVFEHMQITGQEVWLDCLLLALEEEVVEESPVVEVLRTTGLAAVARDKLKGPAREKLLRFYRRLDQVLRILENKAYKRYFQNLQQESEQRQLLFQQQNEVLHDYVCELEQEFSSLSGDVHNYRSKKELMLTKLAGLLDRGEYKHLRLERAH</sequence>
<comment type="similarity">
    <text evidence="2">Belongs to the polycystin family.</text>
</comment>
<protein>
    <submittedName>
        <fullName evidence="10">Polycystin-2 (Curly up) (Cup) (Polycystic kidney disease 2 protein homolog) (Transient receptor potential cation channel subfamily P member 2)</fullName>
    </submittedName>
</protein>
<feature type="transmembrane region" description="Helical" evidence="7">
    <location>
        <begin position="900"/>
        <end position="918"/>
    </location>
</feature>
<feature type="transmembrane region" description="Helical" evidence="7">
    <location>
        <begin position="314"/>
        <end position="333"/>
    </location>
</feature>
<evidence type="ECO:0000313" key="11">
    <source>
        <dbReference type="Proteomes" id="UP001642464"/>
    </source>
</evidence>
<feature type="transmembrane region" description="Helical" evidence="7">
    <location>
        <begin position="955"/>
        <end position="976"/>
    </location>
</feature>
<dbReference type="Proteomes" id="UP001642464">
    <property type="component" value="Unassembled WGS sequence"/>
</dbReference>
<feature type="domain" description="Polycystin cation channel PKD1/PKD2" evidence="8">
    <location>
        <begin position="1019"/>
        <end position="1158"/>
    </location>
</feature>
<evidence type="ECO:0000256" key="5">
    <source>
        <dbReference type="ARBA" id="ARBA00023136"/>
    </source>
</evidence>
<gene>
    <name evidence="10" type="ORF">SCF082_LOCUS12075</name>
</gene>
<feature type="transmembrane region" description="Helical" evidence="7">
    <location>
        <begin position="6"/>
        <end position="22"/>
    </location>
</feature>
<evidence type="ECO:0000313" key="10">
    <source>
        <dbReference type="EMBL" id="CAK9013765.1"/>
    </source>
</evidence>
<evidence type="ECO:0000259" key="9">
    <source>
        <dbReference type="Pfam" id="PF20519"/>
    </source>
</evidence>
<feature type="transmembrane region" description="Helical" evidence="7">
    <location>
        <begin position="604"/>
        <end position="623"/>
    </location>
</feature>
<name>A0ABP0JH88_9DINO</name>
<evidence type="ECO:0000259" key="8">
    <source>
        <dbReference type="Pfam" id="PF08016"/>
    </source>
</evidence>
<dbReference type="Pfam" id="PF20519">
    <property type="entry name" value="Polycystin_dom"/>
    <property type="match status" value="1"/>
</dbReference>
<keyword evidence="5 7" id="KW-0472">Membrane</keyword>
<feature type="transmembrane region" description="Helical" evidence="7">
    <location>
        <begin position="1130"/>
        <end position="1151"/>
    </location>
</feature>
<feature type="domain" description="Polycystin cation channel PKD1/PKD2" evidence="8">
    <location>
        <begin position="278"/>
        <end position="498"/>
    </location>
</feature>
<feature type="transmembrane region" description="Helical" evidence="7">
    <location>
        <begin position="1100"/>
        <end position="1118"/>
    </location>
</feature>
<comment type="subcellular location">
    <subcellularLocation>
        <location evidence="1">Membrane</location>
        <topology evidence="1">Multi-pass membrane protein</topology>
    </subcellularLocation>
</comment>
<reference evidence="10 11" key="1">
    <citation type="submission" date="2024-02" db="EMBL/GenBank/DDBJ databases">
        <authorList>
            <person name="Chen Y."/>
            <person name="Shah S."/>
            <person name="Dougan E. K."/>
            <person name="Thang M."/>
            <person name="Chan C."/>
        </authorList>
    </citation>
    <scope>NUCLEOTIDE SEQUENCE [LARGE SCALE GENOMIC DNA]</scope>
</reference>
<dbReference type="InterPro" id="IPR013122">
    <property type="entry name" value="PKD1_2_channel"/>
</dbReference>
<dbReference type="InterPro" id="IPR051223">
    <property type="entry name" value="Polycystin"/>
</dbReference>
<evidence type="ECO:0000256" key="4">
    <source>
        <dbReference type="ARBA" id="ARBA00022989"/>
    </source>
</evidence>
<feature type="transmembrane region" description="Helical" evidence="7">
    <location>
        <begin position="472"/>
        <end position="494"/>
    </location>
</feature>
<feature type="transmembrane region" description="Helical" evidence="7">
    <location>
        <begin position="410"/>
        <end position="432"/>
    </location>
</feature>
<dbReference type="Pfam" id="PF08016">
    <property type="entry name" value="PKD_channel"/>
    <property type="match status" value="2"/>
</dbReference>
<evidence type="ECO:0000256" key="7">
    <source>
        <dbReference type="SAM" id="Phobius"/>
    </source>
</evidence>
<dbReference type="PANTHER" id="PTHR10877:SF197">
    <property type="entry name" value="POLYCYSTIC KIDNEY DISEASE PROTEIN 1-LIKE 2"/>
    <property type="match status" value="1"/>
</dbReference>
<evidence type="ECO:0000256" key="3">
    <source>
        <dbReference type="ARBA" id="ARBA00022692"/>
    </source>
</evidence>
<comment type="caution">
    <text evidence="10">The sequence shown here is derived from an EMBL/GenBank/DDBJ whole genome shotgun (WGS) entry which is preliminary data.</text>
</comment>
<feature type="domain" description="Polycystin" evidence="9">
    <location>
        <begin position="813"/>
        <end position="886"/>
    </location>
</feature>
<accession>A0ABP0JH88</accession>
<proteinExistence type="inferred from homology"/>
<dbReference type="InterPro" id="IPR046791">
    <property type="entry name" value="Polycystin_dom"/>
</dbReference>
<keyword evidence="11" id="KW-1185">Reference proteome</keyword>
<dbReference type="Gene3D" id="1.10.287.70">
    <property type="match status" value="1"/>
</dbReference>
<evidence type="ECO:0000256" key="2">
    <source>
        <dbReference type="ARBA" id="ARBA00007200"/>
    </source>
</evidence>
<keyword evidence="4 7" id="KW-1133">Transmembrane helix</keyword>
<dbReference type="EMBL" id="CAXAMM010007302">
    <property type="protein sequence ID" value="CAK9013765.1"/>
    <property type="molecule type" value="Genomic_DNA"/>
</dbReference>
<keyword evidence="10" id="KW-0675">Receptor</keyword>
<organism evidence="10 11">
    <name type="scientific">Durusdinium trenchii</name>
    <dbReference type="NCBI Taxonomy" id="1381693"/>
    <lineage>
        <taxon>Eukaryota</taxon>
        <taxon>Sar</taxon>
        <taxon>Alveolata</taxon>
        <taxon>Dinophyceae</taxon>
        <taxon>Suessiales</taxon>
        <taxon>Symbiodiniaceae</taxon>
        <taxon>Durusdinium</taxon>
    </lineage>
</organism>
<keyword evidence="3 7" id="KW-0812">Transmembrane</keyword>
<dbReference type="PANTHER" id="PTHR10877">
    <property type="entry name" value="POLYCYSTIN FAMILY MEMBER"/>
    <property type="match status" value="1"/>
</dbReference>
<evidence type="ECO:0000256" key="6">
    <source>
        <dbReference type="SAM" id="MobiDB-lite"/>
    </source>
</evidence>
<feature type="transmembrane region" description="Helical" evidence="7">
    <location>
        <begin position="1072"/>
        <end position="1094"/>
    </location>
</feature>
<evidence type="ECO:0000256" key="1">
    <source>
        <dbReference type="ARBA" id="ARBA00004141"/>
    </source>
</evidence>